<feature type="transmembrane region" description="Helical" evidence="1">
    <location>
        <begin position="12"/>
        <end position="30"/>
    </location>
</feature>
<feature type="transmembrane region" description="Helical" evidence="1">
    <location>
        <begin position="74"/>
        <end position="93"/>
    </location>
</feature>
<dbReference type="RefSeq" id="WP_201653129.1">
    <property type="nucleotide sequence ID" value="NZ_JAEQNC010000002.1"/>
</dbReference>
<evidence type="ECO:0000313" key="2">
    <source>
        <dbReference type="EMBL" id="MBL0371066.1"/>
    </source>
</evidence>
<keyword evidence="3" id="KW-1185">Reference proteome</keyword>
<proteinExistence type="predicted"/>
<name>A0A936YMQ5_9HYPH</name>
<organism evidence="2 3">
    <name type="scientific">Rhizobium setariae</name>
    <dbReference type="NCBI Taxonomy" id="2801340"/>
    <lineage>
        <taxon>Bacteria</taxon>
        <taxon>Pseudomonadati</taxon>
        <taxon>Pseudomonadota</taxon>
        <taxon>Alphaproteobacteria</taxon>
        <taxon>Hyphomicrobiales</taxon>
        <taxon>Rhizobiaceae</taxon>
        <taxon>Rhizobium/Agrobacterium group</taxon>
        <taxon>Rhizobium</taxon>
    </lineage>
</organism>
<dbReference type="EMBL" id="JAEQNC010000002">
    <property type="protein sequence ID" value="MBL0371066.1"/>
    <property type="molecule type" value="Genomic_DNA"/>
</dbReference>
<accession>A0A936YMQ5</accession>
<protein>
    <submittedName>
        <fullName evidence="2">Uncharacterized protein</fullName>
    </submittedName>
</protein>
<reference evidence="2" key="1">
    <citation type="submission" date="2021-01" db="EMBL/GenBank/DDBJ databases">
        <title>Rhizobium sp. strain KVB221 16S ribosomal RNA gene Genome sequencing and assembly.</title>
        <authorList>
            <person name="Kang M."/>
        </authorList>
    </citation>
    <scope>NUCLEOTIDE SEQUENCE</scope>
    <source>
        <strain evidence="2">KVB221</strain>
    </source>
</reference>
<dbReference type="InterPro" id="IPR046089">
    <property type="entry name" value="DUF6107"/>
</dbReference>
<feature type="transmembrane region" description="Helical" evidence="1">
    <location>
        <begin position="37"/>
        <end position="54"/>
    </location>
</feature>
<dbReference type="Pfam" id="PF19602">
    <property type="entry name" value="DUF6107"/>
    <property type="match status" value="1"/>
</dbReference>
<sequence length="110" mass="11685">MADFSGDAGFWMERTIGASAGAAISLVYMLPRGRREAASRFLTGVISGMIFGGPTGTMLAERLELAGSLSGSEIMLSGAAAVSLCSWWGLGLLQRLGEKWAGREKENRRT</sequence>
<evidence type="ECO:0000313" key="3">
    <source>
        <dbReference type="Proteomes" id="UP000633219"/>
    </source>
</evidence>
<keyword evidence="1" id="KW-0812">Transmembrane</keyword>
<evidence type="ECO:0000256" key="1">
    <source>
        <dbReference type="SAM" id="Phobius"/>
    </source>
</evidence>
<gene>
    <name evidence="2" type="ORF">JJB09_03410</name>
</gene>
<keyword evidence="1" id="KW-1133">Transmembrane helix</keyword>
<comment type="caution">
    <text evidence="2">The sequence shown here is derived from an EMBL/GenBank/DDBJ whole genome shotgun (WGS) entry which is preliminary data.</text>
</comment>
<keyword evidence="1" id="KW-0472">Membrane</keyword>
<dbReference type="Proteomes" id="UP000633219">
    <property type="component" value="Unassembled WGS sequence"/>
</dbReference>
<dbReference type="AlphaFoldDB" id="A0A936YMQ5"/>